<dbReference type="GO" id="GO:0008270">
    <property type="term" value="F:zinc ion binding"/>
    <property type="evidence" value="ECO:0007669"/>
    <property type="project" value="UniProtKB-KW"/>
</dbReference>
<comment type="caution">
    <text evidence="5">The sequence shown here is derived from an EMBL/GenBank/DDBJ whole genome shotgun (WGS) entry which is preliminary data.</text>
</comment>
<evidence type="ECO:0000259" key="4">
    <source>
        <dbReference type="PROSITE" id="PS50089"/>
    </source>
</evidence>
<dbReference type="OrthoDB" id="9984778at2759"/>
<dbReference type="EMBL" id="NCKU01013759">
    <property type="protein sequence ID" value="RWR99745.1"/>
    <property type="molecule type" value="Genomic_DNA"/>
</dbReference>
<dbReference type="InterPro" id="IPR013083">
    <property type="entry name" value="Znf_RING/FYVE/PHD"/>
</dbReference>
<evidence type="ECO:0000256" key="1">
    <source>
        <dbReference type="ARBA" id="ARBA00022771"/>
    </source>
</evidence>
<dbReference type="AlphaFoldDB" id="A0A443Q9Q2"/>
<dbReference type="SUPFAM" id="SSF57850">
    <property type="entry name" value="RING/U-box"/>
    <property type="match status" value="1"/>
</dbReference>
<dbReference type="InterPro" id="IPR001841">
    <property type="entry name" value="Znf_RING"/>
</dbReference>
<organism evidence="5 6">
    <name type="scientific">Dinothrombium tinctorium</name>
    <dbReference type="NCBI Taxonomy" id="1965070"/>
    <lineage>
        <taxon>Eukaryota</taxon>
        <taxon>Metazoa</taxon>
        <taxon>Ecdysozoa</taxon>
        <taxon>Arthropoda</taxon>
        <taxon>Chelicerata</taxon>
        <taxon>Arachnida</taxon>
        <taxon>Acari</taxon>
        <taxon>Acariformes</taxon>
        <taxon>Trombidiformes</taxon>
        <taxon>Prostigmata</taxon>
        <taxon>Anystina</taxon>
        <taxon>Parasitengona</taxon>
        <taxon>Trombidioidea</taxon>
        <taxon>Trombidiidae</taxon>
        <taxon>Dinothrombium</taxon>
    </lineage>
</organism>
<evidence type="ECO:0000313" key="5">
    <source>
        <dbReference type="EMBL" id="RWR99745.1"/>
    </source>
</evidence>
<keyword evidence="6" id="KW-1185">Reference proteome</keyword>
<evidence type="ECO:0000313" key="6">
    <source>
        <dbReference type="Proteomes" id="UP000285301"/>
    </source>
</evidence>
<dbReference type="Gene3D" id="3.30.40.10">
    <property type="entry name" value="Zinc/RING finger domain, C3HC4 (zinc finger)"/>
    <property type="match status" value="1"/>
</dbReference>
<dbReference type="Proteomes" id="UP000285301">
    <property type="component" value="Unassembled WGS sequence"/>
</dbReference>
<proteinExistence type="predicted"/>
<name>A0A443Q9Q2_9ACAR</name>
<feature type="non-terminal residue" evidence="5">
    <location>
        <position position="204"/>
    </location>
</feature>
<reference evidence="5 6" key="1">
    <citation type="journal article" date="2018" name="Gigascience">
        <title>Genomes of trombidid mites reveal novel predicted allergens and laterally-transferred genes associated with secondary metabolism.</title>
        <authorList>
            <person name="Dong X."/>
            <person name="Chaisiri K."/>
            <person name="Xia D."/>
            <person name="Armstrong S.D."/>
            <person name="Fang Y."/>
            <person name="Donnelly M.J."/>
            <person name="Kadowaki T."/>
            <person name="McGarry J.W."/>
            <person name="Darby A.C."/>
            <person name="Makepeace B.L."/>
        </authorList>
    </citation>
    <scope>NUCLEOTIDE SEQUENCE [LARGE SCALE GENOMIC DNA]</scope>
    <source>
        <strain evidence="5">UoL-WK</strain>
    </source>
</reference>
<feature type="domain" description="RING-type" evidence="4">
    <location>
        <begin position="5"/>
        <end position="46"/>
    </location>
</feature>
<dbReference type="Pfam" id="PF13639">
    <property type="entry name" value="zf-RING_2"/>
    <property type="match status" value="1"/>
</dbReference>
<sequence length="204" mass="23866">MPAYCKICDCELTKDSIATSWQCSHTFHKLCLNEWIKLESRFCPICGTEMRENALNTPFSPVMNIKLNSWLLHDDIYEEIIKASEKKEVIDFISTSEEVKKSKFLYEEFSEANANIRFKGILKNFEKLIWICPEILTNIADAVEQVIMTSCSCSIILIPRKHFKIDCMSVAMSVLVKNTAHYPYLRRQYYREMAKLINDYSCMR</sequence>
<evidence type="ECO:0000256" key="2">
    <source>
        <dbReference type="ARBA" id="ARBA00022833"/>
    </source>
</evidence>
<gene>
    <name evidence="5" type="ORF">B4U79_19202</name>
</gene>
<keyword evidence="2" id="KW-0862">Zinc</keyword>
<accession>A0A443Q9Q2</accession>
<protein>
    <recommendedName>
        <fullName evidence="4">RING-type domain-containing protein</fullName>
    </recommendedName>
</protein>
<keyword evidence="1 3" id="KW-0863">Zinc-finger</keyword>
<dbReference type="PROSITE" id="PS50089">
    <property type="entry name" value="ZF_RING_2"/>
    <property type="match status" value="1"/>
</dbReference>
<evidence type="ECO:0000256" key="3">
    <source>
        <dbReference type="PROSITE-ProRule" id="PRU00175"/>
    </source>
</evidence>
<keyword evidence="1 3" id="KW-0479">Metal-binding</keyword>